<keyword evidence="2" id="KW-1185">Reference proteome</keyword>
<comment type="caution">
    <text evidence="1">The sequence shown here is derived from an EMBL/GenBank/DDBJ whole genome shotgun (WGS) entry which is preliminary data.</text>
</comment>
<accession>A0A5B7GPZ2</accession>
<dbReference type="EMBL" id="VSRR010019393">
    <property type="protein sequence ID" value="MPC62190.1"/>
    <property type="molecule type" value="Genomic_DNA"/>
</dbReference>
<name>A0A5B7GPZ2_PORTR</name>
<sequence>MESLVEMWYRSFCMRYNDASFVYIPQVAEPQRERYNPDGSKGETDIAPQLQTDLSSVDASWGLEVRLRNASESDVVVQPVKEGRMSEVNGLVGERVAMVINGG</sequence>
<dbReference type="AlphaFoldDB" id="A0A5B7GPZ2"/>
<dbReference type="Proteomes" id="UP000324222">
    <property type="component" value="Unassembled WGS sequence"/>
</dbReference>
<organism evidence="1 2">
    <name type="scientific">Portunus trituberculatus</name>
    <name type="common">Swimming crab</name>
    <name type="synonym">Neptunus trituberculatus</name>
    <dbReference type="NCBI Taxonomy" id="210409"/>
    <lineage>
        <taxon>Eukaryota</taxon>
        <taxon>Metazoa</taxon>
        <taxon>Ecdysozoa</taxon>
        <taxon>Arthropoda</taxon>
        <taxon>Crustacea</taxon>
        <taxon>Multicrustacea</taxon>
        <taxon>Malacostraca</taxon>
        <taxon>Eumalacostraca</taxon>
        <taxon>Eucarida</taxon>
        <taxon>Decapoda</taxon>
        <taxon>Pleocyemata</taxon>
        <taxon>Brachyura</taxon>
        <taxon>Eubrachyura</taxon>
        <taxon>Portunoidea</taxon>
        <taxon>Portunidae</taxon>
        <taxon>Portuninae</taxon>
        <taxon>Portunus</taxon>
    </lineage>
</organism>
<proteinExistence type="predicted"/>
<evidence type="ECO:0000313" key="2">
    <source>
        <dbReference type="Proteomes" id="UP000324222"/>
    </source>
</evidence>
<gene>
    <name evidence="1" type="ORF">E2C01_056273</name>
</gene>
<protein>
    <submittedName>
        <fullName evidence="1">Uncharacterized protein</fullName>
    </submittedName>
</protein>
<evidence type="ECO:0000313" key="1">
    <source>
        <dbReference type="EMBL" id="MPC62190.1"/>
    </source>
</evidence>
<reference evidence="1 2" key="1">
    <citation type="submission" date="2019-05" db="EMBL/GenBank/DDBJ databases">
        <title>Another draft genome of Portunus trituberculatus and its Hox gene families provides insights of decapod evolution.</title>
        <authorList>
            <person name="Jeong J.-H."/>
            <person name="Song I."/>
            <person name="Kim S."/>
            <person name="Choi T."/>
            <person name="Kim D."/>
            <person name="Ryu S."/>
            <person name="Kim W."/>
        </authorList>
    </citation>
    <scope>NUCLEOTIDE SEQUENCE [LARGE SCALE GENOMIC DNA]</scope>
    <source>
        <tissue evidence="1">Muscle</tissue>
    </source>
</reference>